<protein>
    <submittedName>
        <fullName evidence="2">Uncharacterized protein</fullName>
    </submittedName>
</protein>
<reference evidence="2" key="1">
    <citation type="submission" date="2021-01" db="EMBL/GenBank/DDBJ databases">
        <authorList>
            <person name="Corre E."/>
            <person name="Pelletier E."/>
            <person name="Niang G."/>
            <person name="Scheremetjew M."/>
            <person name="Finn R."/>
            <person name="Kale V."/>
            <person name="Holt S."/>
            <person name="Cochrane G."/>
            <person name="Meng A."/>
            <person name="Brown T."/>
            <person name="Cohen L."/>
        </authorList>
    </citation>
    <scope>NUCLEOTIDE SEQUENCE</scope>
    <source>
        <strain evidence="2">RCC1130</strain>
    </source>
</reference>
<evidence type="ECO:0000313" key="2">
    <source>
        <dbReference type="EMBL" id="CAD8553169.1"/>
    </source>
</evidence>
<feature type="compositionally biased region" description="Basic and acidic residues" evidence="1">
    <location>
        <begin position="121"/>
        <end position="136"/>
    </location>
</feature>
<feature type="region of interest" description="Disordered" evidence="1">
    <location>
        <begin position="121"/>
        <end position="163"/>
    </location>
</feature>
<name>A0A7S0JKD2_9EUKA</name>
<accession>A0A7S0JKD2</accession>
<sequence>MAAVVSLTGTLPQACVENCLPCVGFYTRCNDQETGRPSYQQAQGGDFMIWWCSQGRWIVGRSKDKGSCIGRLFVEEDAPLERVTRTWVAGTGTVWHEAPGLKVTAHAALPADDDVEVVSMRTREDRDSELRKRAVDVEEEGASSSSAAPRTHFKAAKTETRTA</sequence>
<organism evidence="2">
    <name type="scientific">Calcidiscus leptoporus</name>
    <dbReference type="NCBI Taxonomy" id="127549"/>
    <lineage>
        <taxon>Eukaryota</taxon>
        <taxon>Haptista</taxon>
        <taxon>Haptophyta</taxon>
        <taxon>Prymnesiophyceae</taxon>
        <taxon>Coccolithales</taxon>
        <taxon>Calcidiscaceae</taxon>
        <taxon>Calcidiscus</taxon>
    </lineage>
</organism>
<dbReference type="AlphaFoldDB" id="A0A7S0JKD2"/>
<evidence type="ECO:0000256" key="1">
    <source>
        <dbReference type="SAM" id="MobiDB-lite"/>
    </source>
</evidence>
<gene>
    <name evidence="2" type="ORF">CLEP1334_LOCUS28460</name>
</gene>
<dbReference type="EMBL" id="HBER01057040">
    <property type="protein sequence ID" value="CAD8553169.1"/>
    <property type="molecule type" value="Transcribed_RNA"/>
</dbReference>
<proteinExistence type="predicted"/>